<feature type="transmembrane region" description="Helical" evidence="1">
    <location>
        <begin position="20"/>
        <end position="43"/>
    </location>
</feature>
<protein>
    <submittedName>
        <fullName evidence="2">Uncharacterized protein</fullName>
    </submittedName>
</protein>
<proteinExistence type="predicted"/>
<keyword evidence="1" id="KW-1133">Transmembrane helix</keyword>
<evidence type="ECO:0000256" key="1">
    <source>
        <dbReference type="SAM" id="Phobius"/>
    </source>
</evidence>
<accession>E1YML5</accession>
<gene>
    <name evidence="2" type="ORF">N47_N26340</name>
</gene>
<reference evidence="2" key="1">
    <citation type="journal article" date="2011" name="Environ. Microbiol.">
        <title>Genomic insights into the metabolic potential of the polycyclic aromatic hydrocarbon degrading sulfate-reducing Deltaproteobacterium N47.</title>
        <authorList>
            <person name="Bergmann F."/>
            <person name="Selesi D."/>
            <person name="Weinmaier T."/>
            <person name="Tischler P."/>
            <person name="Rattei T."/>
            <person name="Meckenstock R.U."/>
        </authorList>
    </citation>
    <scope>NUCLEOTIDE SEQUENCE</scope>
</reference>
<name>E1YML5_9BACT</name>
<keyword evidence="1" id="KW-0812">Transmembrane</keyword>
<dbReference type="AlphaFoldDB" id="E1YML5"/>
<keyword evidence="1" id="KW-0472">Membrane</keyword>
<organism evidence="2">
    <name type="scientific">uncultured Desulfobacterium sp</name>
    <dbReference type="NCBI Taxonomy" id="201089"/>
    <lineage>
        <taxon>Bacteria</taxon>
        <taxon>Pseudomonadati</taxon>
        <taxon>Thermodesulfobacteriota</taxon>
        <taxon>Desulfobacteria</taxon>
        <taxon>Desulfobacterales</taxon>
        <taxon>Desulfobacteriaceae</taxon>
        <taxon>Desulfobacterium</taxon>
        <taxon>environmental samples</taxon>
    </lineage>
</organism>
<evidence type="ECO:0000313" key="2">
    <source>
        <dbReference type="EMBL" id="CBX31809.1"/>
    </source>
</evidence>
<sequence>MNFAEPIQYLRDNLKTVKIVMWICIAGALAFDVYIKVFAAHHAEHGEIHSFADKLFIWAETIPCFWSAFGLICCILLIRIMKGLSHTVLMRKEGYYE</sequence>
<dbReference type="EMBL" id="FR695879">
    <property type="protein sequence ID" value="CBX31809.1"/>
    <property type="molecule type" value="Genomic_DNA"/>
</dbReference>
<feature type="transmembrane region" description="Helical" evidence="1">
    <location>
        <begin position="55"/>
        <end position="81"/>
    </location>
</feature>